<dbReference type="EMBL" id="ML769639">
    <property type="protein sequence ID" value="KAE9391018.1"/>
    <property type="molecule type" value="Genomic_DNA"/>
</dbReference>
<sequence>MALALAFREMACFSNGASCSLETCESTQELTQNLKAAYRVRSGSASHRHLGCGEGGAVWSWSTDIQRCSLKQGLRSNEDGNENRVPRLN</sequence>
<proteinExistence type="predicted"/>
<evidence type="ECO:0000313" key="3">
    <source>
        <dbReference type="Proteomes" id="UP000799118"/>
    </source>
</evidence>
<protein>
    <submittedName>
        <fullName evidence="1">Uncharacterized protein</fullName>
    </submittedName>
</protein>
<organism evidence="1 3">
    <name type="scientific">Gymnopus androsaceus JB14</name>
    <dbReference type="NCBI Taxonomy" id="1447944"/>
    <lineage>
        <taxon>Eukaryota</taxon>
        <taxon>Fungi</taxon>
        <taxon>Dikarya</taxon>
        <taxon>Basidiomycota</taxon>
        <taxon>Agaricomycotina</taxon>
        <taxon>Agaricomycetes</taxon>
        <taxon>Agaricomycetidae</taxon>
        <taxon>Agaricales</taxon>
        <taxon>Marasmiineae</taxon>
        <taxon>Omphalotaceae</taxon>
        <taxon>Gymnopus</taxon>
    </lineage>
</organism>
<dbReference type="AlphaFoldDB" id="A0A6A4GJX6"/>
<accession>A0A6A4GJX6</accession>
<name>A0A6A4GJX6_9AGAR</name>
<gene>
    <name evidence="2" type="ORF">BT96DRAFT_322838</name>
    <name evidence="1" type="ORF">BT96DRAFT_560396</name>
</gene>
<reference evidence="1" key="1">
    <citation type="journal article" date="2019" name="Environ. Microbiol.">
        <title>Fungal ecological strategies reflected in gene transcription - a case study of two litter decomposers.</title>
        <authorList>
            <person name="Barbi F."/>
            <person name="Kohler A."/>
            <person name="Barry K."/>
            <person name="Baskaran P."/>
            <person name="Daum C."/>
            <person name="Fauchery L."/>
            <person name="Ihrmark K."/>
            <person name="Kuo A."/>
            <person name="LaButti K."/>
            <person name="Lipzen A."/>
            <person name="Morin E."/>
            <person name="Grigoriev I.V."/>
            <person name="Henrissat B."/>
            <person name="Lindahl B."/>
            <person name="Martin F."/>
        </authorList>
    </citation>
    <scope>NUCLEOTIDE SEQUENCE</scope>
    <source>
        <strain evidence="1">JB14</strain>
    </source>
</reference>
<evidence type="ECO:0000313" key="1">
    <source>
        <dbReference type="EMBL" id="KAE9385999.1"/>
    </source>
</evidence>
<dbReference type="Proteomes" id="UP000799118">
    <property type="component" value="Unassembled WGS sequence"/>
</dbReference>
<dbReference type="EMBL" id="ML769922">
    <property type="protein sequence ID" value="KAE9385999.1"/>
    <property type="molecule type" value="Genomic_DNA"/>
</dbReference>
<keyword evidence="3" id="KW-1185">Reference proteome</keyword>
<evidence type="ECO:0000313" key="2">
    <source>
        <dbReference type="EMBL" id="KAE9391018.1"/>
    </source>
</evidence>